<evidence type="ECO:0000259" key="1">
    <source>
        <dbReference type="PROSITE" id="PS50004"/>
    </source>
</evidence>
<feature type="domain" description="RabBD" evidence="2">
    <location>
        <begin position="14"/>
        <end position="134"/>
    </location>
</feature>
<evidence type="ECO:0000313" key="4">
    <source>
        <dbReference type="Proteomes" id="UP000192578"/>
    </source>
</evidence>
<dbReference type="InterPro" id="IPR000008">
    <property type="entry name" value="C2_dom"/>
</dbReference>
<accession>A0A1W0W957</accession>
<organism evidence="3 4">
    <name type="scientific">Hypsibius exemplaris</name>
    <name type="common">Freshwater tardigrade</name>
    <dbReference type="NCBI Taxonomy" id="2072580"/>
    <lineage>
        <taxon>Eukaryota</taxon>
        <taxon>Metazoa</taxon>
        <taxon>Ecdysozoa</taxon>
        <taxon>Tardigrada</taxon>
        <taxon>Eutardigrada</taxon>
        <taxon>Parachela</taxon>
        <taxon>Hypsibioidea</taxon>
        <taxon>Hypsibiidae</taxon>
        <taxon>Hypsibius</taxon>
    </lineage>
</organism>
<dbReference type="CDD" id="cd15747">
    <property type="entry name" value="FYVE_Slp3_4_5"/>
    <property type="match status" value="1"/>
</dbReference>
<dbReference type="Pfam" id="PF00168">
    <property type="entry name" value="C2"/>
    <property type="match status" value="1"/>
</dbReference>
<name>A0A1W0W957_HYPEX</name>
<dbReference type="EMBL" id="MTYJ01000162">
    <property type="protein sequence ID" value="OQV11735.1"/>
    <property type="molecule type" value="Genomic_DNA"/>
</dbReference>
<evidence type="ECO:0000313" key="3">
    <source>
        <dbReference type="EMBL" id="OQV11735.1"/>
    </source>
</evidence>
<dbReference type="Pfam" id="PF02318">
    <property type="entry name" value="FYVE_2"/>
    <property type="match status" value="1"/>
</dbReference>
<dbReference type="PROSITE" id="PS50004">
    <property type="entry name" value="C2"/>
    <property type="match status" value="1"/>
</dbReference>
<dbReference type="AlphaFoldDB" id="A0A1W0W957"/>
<dbReference type="GO" id="GO:0006886">
    <property type="term" value="P:intracellular protein transport"/>
    <property type="evidence" value="ECO:0007669"/>
    <property type="project" value="InterPro"/>
</dbReference>
<reference evidence="4" key="1">
    <citation type="submission" date="2017-01" db="EMBL/GenBank/DDBJ databases">
        <title>Comparative genomics of anhydrobiosis in the tardigrade Hypsibius dujardini.</title>
        <authorList>
            <person name="Yoshida Y."/>
            <person name="Koutsovoulos G."/>
            <person name="Laetsch D."/>
            <person name="Stevens L."/>
            <person name="Kumar S."/>
            <person name="Horikawa D."/>
            <person name="Ishino K."/>
            <person name="Komine S."/>
            <person name="Tomita M."/>
            <person name="Blaxter M."/>
            <person name="Arakawa K."/>
        </authorList>
    </citation>
    <scope>NUCLEOTIDE SEQUENCE [LARGE SCALE GENOMIC DNA]</scope>
    <source>
        <strain evidence="4">Z151</strain>
    </source>
</reference>
<dbReference type="PROSITE" id="PS50916">
    <property type="entry name" value="RABBD"/>
    <property type="match status" value="1"/>
</dbReference>
<dbReference type="GO" id="GO:0005886">
    <property type="term" value="C:plasma membrane"/>
    <property type="evidence" value="ECO:0007669"/>
    <property type="project" value="TreeGrafter"/>
</dbReference>
<dbReference type="InterPro" id="IPR013083">
    <property type="entry name" value="Znf_RING/FYVE/PHD"/>
</dbReference>
<dbReference type="Gene3D" id="3.30.40.10">
    <property type="entry name" value="Zinc/RING finger domain, C3HC4 (zinc finger)"/>
    <property type="match status" value="1"/>
</dbReference>
<dbReference type="InterPro" id="IPR035892">
    <property type="entry name" value="C2_domain_sf"/>
</dbReference>
<dbReference type="OrthoDB" id="195679at2759"/>
<dbReference type="SUPFAM" id="SSF49562">
    <property type="entry name" value="C2 domain (Calcium/lipid-binding domain, CaLB)"/>
    <property type="match status" value="1"/>
</dbReference>
<gene>
    <name evidence="3" type="ORF">BV898_13933</name>
</gene>
<dbReference type="PANTHER" id="PTHR45716:SF2">
    <property type="entry name" value="BITESIZE, ISOFORM I"/>
    <property type="match status" value="1"/>
</dbReference>
<keyword evidence="4" id="KW-1185">Reference proteome</keyword>
<feature type="domain" description="C2" evidence="1">
    <location>
        <begin position="371"/>
        <end position="507"/>
    </location>
</feature>
<dbReference type="SUPFAM" id="SSF57903">
    <property type="entry name" value="FYVE/PHD zinc finger"/>
    <property type="match status" value="1"/>
</dbReference>
<dbReference type="GO" id="GO:0006887">
    <property type="term" value="P:exocytosis"/>
    <property type="evidence" value="ECO:0007669"/>
    <property type="project" value="TreeGrafter"/>
</dbReference>
<sequence length="511" mass="56947">MEEEVGARVASSVVENLEILSEEERNFIEEVVRRDAELKNQHDNRFRCLKAEIEGLQRDRDAAADFGLNKGACALCMTNFGRIFNRGCSCPYCRRPVCRTCRLCTYSSRREWMCSLCAKEWQLRRMSGDWMMLRSERDRWYQRTPISLFILKSLLGMKQSTTYRQFLEPHGGGKGGATCAASSDRSNVSNVSEASSRIASGKDSGRRAFDLSGGKHASLQKVSSNPSIASRLTETFHDAKVGLLHVQSDALLYLQSGMKALPSRPRTLSEESKVKQQLDFDNTAESRALHAAPSRSSFTIFQDRSNGSIQHLSHDLVDKGGMVSSTPLGEDPITSGTAGVTPCPSPRLNVSISSLANELEDGHVAIPSSPSYGDIKLKVVLNYELGVMEVQVIQCRNLLPRSQNPSSKLPSPYVKLYLYGVKGGYSKRKTSTKYKTCNPQFDEILRFSVSKEKLAGWSLRVAVSHKENLLCGSKFFDASRFRRTVTLGQTTMAITENLLSMEHPVWFGLHK</sequence>
<dbReference type="GO" id="GO:0070382">
    <property type="term" value="C:exocytic vesicle"/>
    <property type="evidence" value="ECO:0007669"/>
    <property type="project" value="TreeGrafter"/>
</dbReference>
<dbReference type="SMART" id="SM00239">
    <property type="entry name" value="C2"/>
    <property type="match status" value="1"/>
</dbReference>
<dbReference type="Gene3D" id="2.60.40.150">
    <property type="entry name" value="C2 domain"/>
    <property type="match status" value="1"/>
</dbReference>
<dbReference type="InterPro" id="IPR011011">
    <property type="entry name" value="Znf_FYVE_PHD"/>
</dbReference>
<evidence type="ECO:0000259" key="2">
    <source>
        <dbReference type="PROSITE" id="PS50916"/>
    </source>
</evidence>
<dbReference type="GO" id="GO:0042043">
    <property type="term" value="F:neurexin family protein binding"/>
    <property type="evidence" value="ECO:0007669"/>
    <property type="project" value="TreeGrafter"/>
</dbReference>
<dbReference type="GO" id="GO:0031267">
    <property type="term" value="F:small GTPase binding"/>
    <property type="evidence" value="ECO:0007669"/>
    <property type="project" value="InterPro"/>
</dbReference>
<protein>
    <recommendedName>
        <fullName evidence="5">Synaptotagmin-like protein 4</fullName>
    </recommendedName>
</protein>
<comment type="caution">
    <text evidence="3">The sequence shown here is derived from an EMBL/GenBank/DDBJ whole genome shotgun (WGS) entry which is preliminary data.</text>
</comment>
<dbReference type="InterPro" id="IPR041282">
    <property type="entry name" value="FYVE_2"/>
</dbReference>
<proteinExistence type="predicted"/>
<dbReference type="InterPro" id="IPR010911">
    <property type="entry name" value="Rab_BD"/>
</dbReference>
<dbReference type="Proteomes" id="UP000192578">
    <property type="component" value="Unassembled WGS sequence"/>
</dbReference>
<evidence type="ECO:0008006" key="5">
    <source>
        <dbReference type="Google" id="ProtNLM"/>
    </source>
</evidence>
<dbReference type="PANTHER" id="PTHR45716">
    <property type="entry name" value="BITESIZE, ISOFORM I"/>
    <property type="match status" value="1"/>
</dbReference>